<dbReference type="SMART" id="SM00241">
    <property type="entry name" value="ZP"/>
    <property type="match status" value="1"/>
</dbReference>
<evidence type="ECO:0000259" key="2">
    <source>
        <dbReference type="SMART" id="SM00241"/>
    </source>
</evidence>
<proteinExistence type="predicted"/>
<feature type="compositionally biased region" description="Polar residues" evidence="1">
    <location>
        <begin position="176"/>
        <end position="189"/>
    </location>
</feature>
<accession>A0AAE1NU97</accession>
<protein>
    <recommendedName>
        <fullName evidence="2">ZP domain-containing protein</fullName>
    </recommendedName>
</protein>
<dbReference type="EMBL" id="JAWZYT010004038">
    <property type="protein sequence ID" value="KAK4295616.1"/>
    <property type="molecule type" value="Genomic_DNA"/>
</dbReference>
<evidence type="ECO:0000256" key="1">
    <source>
        <dbReference type="SAM" id="MobiDB-lite"/>
    </source>
</evidence>
<dbReference type="PANTHER" id="PTHR46560">
    <property type="entry name" value="CYPHER, ISOFORM B"/>
    <property type="match status" value="1"/>
</dbReference>
<gene>
    <name evidence="3" type="ORF">Pmani_031831</name>
</gene>
<feature type="region of interest" description="Disordered" evidence="1">
    <location>
        <begin position="454"/>
        <end position="476"/>
    </location>
</feature>
<feature type="domain" description="ZP" evidence="2">
    <location>
        <begin position="216"/>
        <end position="436"/>
    </location>
</feature>
<sequence>MVTTGAAVQASTSNSHTHPPGYSPEALLQAQQHTHHEEPRQEPLPNNPQLANVQRLQDQLQPNQQQRGPSQQINPNEPILKRTKSSQPKNNPRSQQPPPQPQQQQQQQVRQQQNPQQQQQKIRQHRPQQQQQSNVPTQFVQRPNSPQQRPPQQQQQQTLLQPQVLQQAPPPPPPQGITQARPLNQNQGAPVSFGPFPTLAGMVSEGGRKVDDIRVSCEKTHMTVTFKFSTGFTGYIYPHGHFTDCLLHRGRNTLEETLTLRHGTCGDQQNFIIHHGKSYLDPIIEHQLMVQWEPDIVCDDDSSIIVRCDRPDDFNKTVEWRLETRQLLATLEHSQHPGGTEQHQIQWDTSINQQVGAKSRVYSGEATVSEQGCSVKPKVFSHFIKEKHTRNNGDLVTLHYAYFKAFRFPTSNKLVLQCNVQVCYKECPLPPTCSEAFHPRIVEDQTRRRRRAVDEAAAAGGHEVDEVNMRRSVEVQLPEEGGAQSNYVY</sequence>
<reference evidence="3" key="1">
    <citation type="submission" date="2023-11" db="EMBL/GenBank/DDBJ databases">
        <title>Genome assemblies of two species of porcelain crab, Petrolisthes cinctipes and Petrolisthes manimaculis (Anomura: Porcellanidae).</title>
        <authorList>
            <person name="Angst P."/>
        </authorList>
    </citation>
    <scope>NUCLEOTIDE SEQUENCE</scope>
    <source>
        <strain evidence="3">PB745_02</strain>
        <tissue evidence="3">Gill</tissue>
    </source>
</reference>
<keyword evidence="4" id="KW-1185">Reference proteome</keyword>
<feature type="compositionally biased region" description="Low complexity" evidence="1">
    <location>
        <begin position="146"/>
        <end position="167"/>
    </location>
</feature>
<comment type="caution">
    <text evidence="3">The sequence shown here is derived from an EMBL/GenBank/DDBJ whole genome shotgun (WGS) entry which is preliminary data.</text>
</comment>
<dbReference type="AlphaFoldDB" id="A0AAE1NU97"/>
<dbReference type="PANTHER" id="PTHR46560:SF5">
    <property type="entry name" value="CYPHER, ISOFORM B"/>
    <property type="match status" value="1"/>
</dbReference>
<evidence type="ECO:0000313" key="3">
    <source>
        <dbReference type="EMBL" id="KAK4295616.1"/>
    </source>
</evidence>
<feature type="compositionally biased region" description="Low complexity" evidence="1">
    <location>
        <begin position="54"/>
        <end position="72"/>
    </location>
</feature>
<feature type="compositionally biased region" description="Low complexity" evidence="1">
    <location>
        <begin position="85"/>
        <end position="94"/>
    </location>
</feature>
<dbReference type="InterPro" id="IPR001507">
    <property type="entry name" value="ZP_dom"/>
</dbReference>
<name>A0AAE1NU97_9EUCA</name>
<dbReference type="Proteomes" id="UP001292094">
    <property type="component" value="Unassembled WGS sequence"/>
</dbReference>
<feature type="region of interest" description="Disordered" evidence="1">
    <location>
        <begin position="1"/>
        <end position="195"/>
    </location>
</feature>
<feature type="compositionally biased region" description="Basic and acidic residues" evidence="1">
    <location>
        <begin position="462"/>
        <end position="473"/>
    </location>
</feature>
<organism evidence="3 4">
    <name type="scientific">Petrolisthes manimaculis</name>
    <dbReference type="NCBI Taxonomy" id="1843537"/>
    <lineage>
        <taxon>Eukaryota</taxon>
        <taxon>Metazoa</taxon>
        <taxon>Ecdysozoa</taxon>
        <taxon>Arthropoda</taxon>
        <taxon>Crustacea</taxon>
        <taxon>Multicrustacea</taxon>
        <taxon>Malacostraca</taxon>
        <taxon>Eumalacostraca</taxon>
        <taxon>Eucarida</taxon>
        <taxon>Decapoda</taxon>
        <taxon>Pleocyemata</taxon>
        <taxon>Anomura</taxon>
        <taxon>Galatheoidea</taxon>
        <taxon>Porcellanidae</taxon>
        <taxon>Petrolisthes</taxon>
    </lineage>
</organism>
<feature type="compositionally biased region" description="Low complexity" evidence="1">
    <location>
        <begin position="102"/>
        <end position="136"/>
    </location>
</feature>
<evidence type="ECO:0000313" key="4">
    <source>
        <dbReference type="Proteomes" id="UP001292094"/>
    </source>
</evidence>